<keyword evidence="2" id="KW-1185">Reference proteome</keyword>
<dbReference type="Proteomes" id="UP000799640">
    <property type="component" value="Unassembled WGS sequence"/>
</dbReference>
<evidence type="ECO:0000313" key="1">
    <source>
        <dbReference type="EMBL" id="KAF2400326.1"/>
    </source>
</evidence>
<sequence length="105" mass="11360">MSASSTPSISHLATAIRNSLLSCFTGSPRRSPISPEDSPRAVELLHRGEVPGTPLPLRPGMWRCHLCFTEYNTAIALQCTEPECQHVKCRDCEEGPPTPPAPPPA</sequence>
<name>A0A6G1HWT4_9PEZI</name>
<dbReference type="AlphaFoldDB" id="A0A6G1HWT4"/>
<protein>
    <submittedName>
        <fullName evidence="1">Uncharacterized protein</fullName>
    </submittedName>
</protein>
<evidence type="ECO:0000313" key="2">
    <source>
        <dbReference type="Proteomes" id="UP000799640"/>
    </source>
</evidence>
<proteinExistence type="predicted"/>
<organism evidence="1 2">
    <name type="scientific">Trichodelitschia bisporula</name>
    <dbReference type="NCBI Taxonomy" id="703511"/>
    <lineage>
        <taxon>Eukaryota</taxon>
        <taxon>Fungi</taxon>
        <taxon>Dikarya</taxon>
        <taxon>Ascomycota</taxon>
        <taxon>Pezizomycotina</taxon>
        <taxon>Dothideomycetes</taxon>
        <taxon>Dothideomycetes incertae sedis</taxon>
        <taxon>Phaeotrichales</taxon>
        <taxon>Phaeotrichaceae</taxon>
        <taxon>Trichodelitschia</taxon>
    </lineage>
</organism>
<gene>
    <name evidence="1" type="ORF">EJ06DRAFT_530312</name>
</gene>
<reference evidence="1" key="1">
    <citation type="journal article" date="2020" name="Stud. Mycol.">
        <title>101 Dothideomycetes genomes: a test case for predicting lifestyles and emergence of pathogens.</title>
        <authorList>
            <person name="Haridas S."/>
            <person name="Albert R."/>
            <person name="Binder M."/>
            <person name="Bloem J."/>
            <person name="Labutti K."/>
            <person name="Salamov A."/>
            <person name="Andreopoulos B."/>
            <person name="Baker S."/>
            <person name="Barry K."/>
            <person name="Bills G."/>
            <person name="Bluhm B."/>
            <person name="Cannon C."/>
            <person name="Castanera R."/>
            <person name="Culley D."/>
            <person name="Daum C."/>
            <person name="Ezra D."/>
            <person name="Gonzalez J."/>
            <person name="Henrissat B."/>
            <person name="Kuo A."/>
            <person name="Liang C."/>
            <person name="Lipzen A."/>
            <person name="Lutzoni F."/>
            <person name="Magnuson J."/>
            <person name="Mondo S."/>
            <person name="Nolan M."/>
            <person name="Ohm R."/>
            <person name="Pangilinan J."/>
            <person name="Park H.-J."/>
            <person name="Ramirez L."/>
            <person name="Alfaro M."/>
            <person name="Sun H."/>
            <person name="Tritt A."/>
            <person name="Yoshinaga Y."/>
            <person name="Zwiers L.-H."/>
            <person name="Turgeon B."/>
            <person name="Goodwin S."/>
            <person name="Spatafora J."/>
            <person name="Crous P."/>
            <person name="Grigoriev I."/>
        </authorList>
    </citation>
    <scope>NUCLEOTIDE SEQUENCE</scope>
    <source>
        <strain evidence="1">CBS 262.69</strain>
    </source>
</reference>
<dbReference type="EMBL" id="ML996695">
    <property type="protein sequence ID" value="KAF2400326.1"/>
    <property type="molecule type" value="Genomic_DNA"/>
</dbReference>
<accession>A0A6G1HWT4</accession>